<dbReference type="SUPFAM" id="SSF52833">
    <property type="entry name" value="Thioredoxin-like"/>
    <property type="match status" value="1"/>
</dbReference>
<dbReference type="PANTHER" id="PTHR42852">
    <property type="entry name" value="THIOL:DISULFIDE INTERCHANGE PROTEIN DSBE"/>
    <property type="match status" value="1"/>
</dbReference>
<name>A0A366I0B0_9GAMM</name>
<dbReference type="PANTHER" id="PTHR42852:SF6">
    <property type="entry name" value="THIOL:DISULFIDE INTERCHANGE PROTEIN DSBE"/>
    <property type="match status" value="1"/>
</dbReference>
<evidence type="ECO:0000256" key="3">
    <source>
        <dbReference type="ARBA" id="ARBA00023157"/>
    </source>
</evidence>
<evidence type="ECO:0000313" key="6">
    <source>
        <dbReference type="EMBL" id="RBP59492.1"/>
    </source>
</evidence>
<evidence type="ECO:0000256" key="1">
    <source>
        <dbReference type="ARBA" id="ARBA00004196"/>
    </source>
</evidence>
<keyword evidence="3" id="KW-1015">Disulfide bond</keyword>
<dbReference type="InterPro" id="IPR036249">
    <property type="entry name" value="Thioredoxin-like_sf"/>
</dbReference>
<evidence type="ECO:0000313" key="7">
    <source>
        <dbReference type="Proteomes" id="UP000253046"/>
    </source>
</evidence>
<dbReference type="PROSITE" id="PS51257">
    <property type="entry name" value="PROKAR_LIPOPROTEIN"/>
    <property type="match status" value="1"/>
</dbReference>
<dbReference type="PROSITE" id="PS51352">
    <property type="entry name" value="THIOREDOXIN_2"/>
    <property type="match status" value="1"/>
</dbReference>
<evidence type="ECO:0000259" key="5">
    <source>
        <dbReference type="PROSITE" id="PS51352"/>
    </source>
</evidence>
<evidence type="ECO:0000256" key="4">
    <source>
        <dbReference type="ARBA" id="ARBA00023284"/>
    </source>
</evidence>
<dbReference type="CDD" id="cd02966">
    <property type="entry name" value="TlpA_like_family"/>
    <property type="match status" value="1"/>
</dbReference>
<reference evidence="6 7" key="1">
    <citation type="submission" date="2018-06" db="EMBL/GenBank/DDBJ databases">
        <title>Genomic Encyclopedia of Type Strains, Phase IV (KMG-IV): sequencing the most valuable type-strain genomes for metagenomic binning, comparative biology and taxonomic classification.</title>
        <authorList>
            <person name="Goeker M."/>
        </authorList>
    </citation>
    <scope>NUCLEOTIDE SEQUENCE [LARGE SCALE GENOMIC DNA]</scope>
    <source>
        <strain evidence="6 7">DSM 30166</strain>
    </source>
</reference>
<organism evidence="6 7">
    <name type="scientific">Brenneria salicis ATCC 15712 = DSM 30166</name>
    <dbReference type="NCBI Taxonomy" id="714314"/>
    <lineage>
        <taxon>Bacteria</taxon>
        <taxon>Pseudomonadati</taxon>
        <taxon>Pseudomonadota</taxon>
        <taxon>Gammaproteobacteria</taxon>
        <taxon>Enterobacterales</taxon>
        <taxon>Pectobacteriaceae</taxon>
        <taxon>Brenneria</taxon>
    </lineage>
</organism>
<gene>
    <name evidence="6" type="ORF">DES54_1385</name>
</gene>
<dbReference type="EMBL" id="QNRY01000038">
    <property type="protein sequence ID" value="RBP59492.1"/>
    <property type="molecule type" value="Genomic_DNA"/>
</dbReference>
<dbReference type="InterPro" id="IPR013740">
    <property type="entry name" value="Redoxin"/>
</dbReference>
<dbReference type="Proteomes" id="UP000253046">
    <property type="component" value="Unassembled WGS sequence"/>
</dbReference>
<dbReference type="RefSeq" id="WP_113868471.1">
    <property type="nucleotide sequence ID" value="NZ_AGJP01000001.1"/>
</dbReference>
<accession>A0A366I0B0</accession>
<dbReference type="OrthoDB" id="9788279at2"/>
<dbReference type="InterPro" id="IPR013766">
    <property type="entry name" value="Thioredoxin_domain"/>
</dbReference>
<keyword evidence="7" id="KW-1185">Reference proteome</keyword>
<feature type="domain" description="Thioredoxin" evidence="5">
    <location>
        <begin position="27"/>
        <end position="164"/>
    </location>
</feature>
<dbReference type="Pfam" id="PF08534">
    <property type="entry name" value="Redoxin"/>
    <property type="match status" value="1"/>
</dbReference>
<sequence>MLWRNYFKALCLLGTLALLGGCKEEQVSVGAQAPALAVYDTAGQPIDLSRWQGKSVYLNFWSSGCAGCLAEMGTLEKLSKDYGDKVVVVAVNTDPDGVDISRLLAEQRITYPVVRDQLGITKERYKVIGTPTSFVIDANGKVTQQHQGMRNEAQLASLFEQLSRGV</sequence>
<comment type="caution">
    <text evidence="6">The sequence shown here is derived from an EMBL/GenBank/DDBJ whole genome shotgun (WGS) entry which is preliminary data.</text>
</comment>
<evidence type="ECO:0000256" key="2">
    <source>
        <dbReference type="ARBA" id="ARBA00022748"/>
    </source>
</evidence>
<keyword evidence="4" id="KW-0676">Redox-active center</keyword>
<protein>
    <submittedName>
        <fullName evidence="6">Thiol-disulfide isomerase/thioredoxin</fullName>
    </submittedName>
</protein>
<dbReference type="GO" id="GO:0016491">
    <property type="term" value="F:oxidoreductase activity"/>
    <property type="evidence" value="ECO:0007669"/>
    <property type="project" value="InterPro"/>
</dbReference>
<keyword evidence="6" id="KW-0413">Isomerase</keyword>
<dbReference type="GO" id="GO:0030313">
    <property type="term" value="C:cell envelope"/>
    <property type="evidence" value="ECO:0007669"/>
    <property type="project" value="UniProtKB-SubCell"/>
</dbReference>
<dbReference type="AlphaFoldDB" id="A0A366I0B0"/>
<dbReference type="InterPro" id="IPR050553">
    <property type="entry name" value="Thioredoxin_ResA/DsbE_sf"/>
</dbReference>
<dbReference type="GO" id="GO:0016853">
    <property type="term" value="F:isomerase activity"/>
    <property type="evidence" value="ECO:0007669"/>
    <property type="project" value="UniProtKB-KW"/>
</dbReference>
<proteinExistence type="predicted"/>
<comment type="subcellular location">
    <subcellularLocation>
        <location evidence="1">Cell envelope</location>
    </subcellularLocation>
</comment>
<keyword evidence="2" id="KW-0201">Cytochrome c-type biogenesis</keyword>
<dbReference type="Gene3D" id="3.40.30.10">
    <property type="entry name" value="Glutaredoxin"/>
    <property type="match status" value="1"/>
</dbReference>
<dbReference type="GO" id="GO:0017004">
    <property type="term" value="P:cytochrome complex assembly"/>
    <property type="evidence" value="ECO:0007669"/>
    <property type="project" value="UniProtKB-KW"/>
</dbReference>